<feature type="compositionally biased region" description="Low complexity" evidence="2">
    <location>
        <begin position="752"/>
        <end position="761"/>
    </location>
</feature>
<dbReference type="InterPro" id="IPR021133">
    <property type="entry name" value="HEAT_type_2"/>
</dbReference>
<dbReference type="GeneID" id="100370420"/>
<feature type="region of interest" description="Disordered" evidence="2">
    <location>
        <begin position="707"/>
        <end position="852"/>
    </location>
</feature>
<dbReference type="PANTHER" id="PTHR21467">
    <property type="entry name" value="PROTEIN PHOSPHATASE 4 REGULATORY SUBUNIT 4 PPP4R4"/>
    <property type="match status" value="1"/>
</dbReference>
<feature type="repeat" description="HEAT" evidence="1">
    <location>
        <begin position="204"/>
        <end position="241"/>
    </location>
</feature>
<dbReference type="InterPro" id="IPR016024">
    <property type="entry name" value="ARM-type_fold"/>
</dbReference>
<feature type="compositionally biased region" description="Low complexity" evidence="2">
    <location>
        <begin position="820"/>
        <end position="841"/>
    </location>
</feature>
<evidence type="ECO:0000256" key="2">
    <source>
        <dbReference type="SAM" id="MobiDB-lite"/>
    </source>
</evidence>
<evidence type="ECO:0000256" key="1">
    <source>
        <dbReference type="PROSITE-ProRule" id="PRU00103"/>
    </source>
</evidence>
<feature type="compositionally biased region" description="Low complexity" evidence="2">
    <location>
        <begin position="798"/>
        <end position="808"/>
    </location>
</feature>
<feature type="compositionally biased region" description="Polar residues" evidence="2">
    <location>
        <begin position="740"/>
        <end position="751"/>
    </location>
</feature>
<dbReference type="InterPro" id="IPR011989">
    <property type="entry name" value="ARM-like"/>
</dbReference>
<protein>
    <submittedName>
        <fullName evidence="4">Serine/threonine-protein phosphatase 4 regulatory subunit 4</fullName>
    </submittedName>
</protein>
<dbReference type="SUPFAM" id="SSF48371">
    <property type="entry name" value="ARM repeat"/>
    <property type="match status" value="1"/>
</dbReference>
<sequence>MTMDWSEGADQLAENFAELSLERTITKGFKSAEEIDRLTVDEKLSDIERAVYLLSSGQEVQRISVIKSLPQLLTDHNAECMKRVVPKVKEVLHVAGTDVQIAATQSFLIIIENQIVSYQQFAQTFLQSMLQSIDNRDPAIAYSWLETLLQVISLLPKDITKNEILTVAIAKGQLSQSVQSRLSSCKILGRIATKFDSFMIKKEILPLVTSLCQDVDYDVRGCMCRQLDAVARGLGLESTKSAILPELVELSNDEESFVRQVALETVVSLLSLLDDDTCVHTIIPLMCRFCESALQTEDPTLPSVAHQFGRLCHGLSVNLIEDQKIWFLNFYRKLCVIGLSDGKSRSFERQTPNVLNIFEEDDRYAECRQDAAYNFPCMVLFAGPRNFKTELYSTFSSLCDDPSKLVRRTMSCGFHEVAKMLGSNVAVIQQELMCLLKDDCTEVLEGLIPHLPETLEMLAKGSGNVVTESKLTGLNDLVPALMASESLAACSKQWRLHADILTQFSCLPKCLTSDQIYYKFIPMMFKHITTNRVLPVKLAASRTVCVFIRHNRKLEQRQELCCRLIEECCHGQSSWKRILFVDICMVIMELFSKAFYKEYFFEFVIELAQDPVANVRLKFCHLLPALKSQIKLPGDRLLLQQLEHTVRKLLAHEKDRDVTEAVRNAVVKLDKIQIAIESITNQTYLEEDIIDQKKEEEEKLLIELEEKEKEEAEKSAKNPTSAKGRKKNEDGKLSKKGSKTPKSSNVSGKKASQSNSNSSLLPGPPPHLSSNKGNKLKSLPSAKSARTGKNSPVLDMPSSMSSSQAAAQNVVKRLYNENPSSGSLKKSSRKSSASSTSSTTSEGKPRRKISKS</sequence>
<name>A0ABM0GUT7_SACKO</name>
<keyword evidence="3" id="KW-1185">Reference proteome</keyword>
<dbReference type="Proteomes" id="UP000694865">
    <property type="component" value="Unplaced"/>
</dbReference>
<evidence type="ECO:0000313" key="4">
    <source>
        <dbReference type="RefSeq" id="XP_002737817.1"/>
    </source>
</evidence>
<dbReference type="Gene3D" id="1.25.10.10">
    <property type="entry name" value="Leucine-rich Repeat Variant"/>
    <property type="match status" value="1"/>
</dbReference>
<reference evidence="4" key="1">
    <citation type="submission" date="2025-08" db="UniProtKB">
        <authorList>
            <consortium name="RefSeq"/>
        </authorList>
    </citation>
    <scope>IDENTIFICATION</scope>
    <source>
        <tissue evidence="4">Testes</tissue>
    </source>
</reference>
<feature type="compositionally biased region" description="Basic and acidic residues" evidence="2">
    <location>
        <begin position="707"/>
        <end position="716"/>
    </location>
</feature>
<proteinExistence type="predicted"/>
<evidence type="ECO:0000313" key="3">
    <source>
        <dbReference type="Proteomes" id="UP000694865"/>
    </source>
</evidence>
<dbReference type="PROSITE" id="PS50077">
    <property type="entry name" value="HEAT_REPEAT"/>
    <property type="match status" value="2"/>
</dbReference>
<organism evidence="3 4">
    <name type="scientific">Saccoglossus kowalevskii</name>
    <name type="common">Acorn worm</name>
    <dbReference type="NCBI Taxonomy" id="10224"/>
    <lineage>
        <taxon>Eukaryota</taxon>
        <taxon>Metazoa</taxon>
        <taxon>Hemichordata</taxon>
        <taxon>Enteropneusta</taxon>
        <taxon>Harrimaniidae</taxon>
        <taxon>Saccoglossus</taxon>
    </lineage>
</organism>
<accession>A0ABM0GUT7</accession>
<dbReference type="PANTHER" id="PTHR21467:SF0">
    <property type="entry name" value="SERINE_THREONINE-PROTEIN PHOSPHATASE 4 REGULATORY SUBUNIT 4"/>
    <property type="match status" value="1"/>
</dbReference>
<dbReference type="InterPro" id="IPR039918">
    <property type="entry name" value="PPP4R4"/>
</dbReference>
<dbReference type="RefSeq" id="XP_002737817.1">
    <property type="nucleotide sequence ID" value="XM_002737771.1"/>
</dbReference>
<gene>
    <name evidence="4" type="primary">PPP4R4</name>
</gene>
<feature type="repeat" description="HEAT" evidence="1">
    <location>
        <begin position="243"/>
        <end position="281"/>
    </location>
</feature>